<evidence type="ECO:0000313" key="2">
    <source>
        <dbReference type="EMBL" id="MZI95629.1"/>
    </source>
</evidence>
<sequence length="296" mass="34769">MDEEKIKNLLTNVDSLINHTCHFTFDLTKPEGKTHKGVCINYTDLQERRSDFLRELKNTVCSWVYGKDKYNNLFRKELEKRRYDYQNASSHIDSLARDKFRKGIPQGQFGELLLFNFLQYFFKAPALLRKMPLTTSRGHERFGADAIHYRKSDTENIIFIGESKAYKSNYKFKQAFTESISSIIGTYNSLQEELLLYTYDDFIDPQLQDVAEKLKDGELENVRYELVCLISYNELKSPLAECEKEIKKNLENIILEKFSSLDSDVTKDISKPLIQRIHYIVFPFWDFDGMLEGFDS</sequence>
<evidence type="ECO:0000259" key="1">
    <source>
        <dbReference type="Pfam" id="PF08878"/>
    </source>
</evidence>
<reference evidence="2 3" key="1">
    <citation type="submission" date="2019-10" db="EMBL/GenBank/DDBJ databases">
        <title>Vibrio sp. nov. isolated from a shrimp pond.</title>
        <authorList>
            <person name="Gomez-Gil B."/>
            <person name="Enciso-Ibarra J."/>
            <person name="Enciso-Ibarra K."/>
            <person name="Bolan-Mejia C."/>
        </authorList>
    </citation>
    <scope>NUCLEOTIDE SEQUENCE [LARGE SCALE GENOMIC DNA]</scope>
    <source>
        <strain evidence="2 3">CAIM 722</strain>
    </source>
</reference>
<keyword evidence="3" id="KW-1185">Reference proteome</keyword>
<feature type="domain" description="Anti-bacteriophage protein A/HamA C-terminal" evidence="1">
    <location>
        <begin position="16"/>
        <end position="292"/>
    </location>
</feature>
<dbReference type="AlphaFoldDB" id="A0A7X4LPI6"/>
<protein>
    <submittedName>
        <fullName evidence="2">DUF1837 domain-containing protein</fullName>
    </submittedName>
</protein>
<evidence type="ECO:0000313" key="3">
    <source>
        <dbReference type="Proteomes" id="UP000462621"/>
    </source>
</evidence>
<proteinExistence type="predicted"/>
<dbReference type="InterPro" id="IPR014976">
    <property type="entry name" value="AbpA_HamA_C"/>
</dbReference>
<comment type="caution">
    <text evidence="2">The sequence shown here is derived from an EMBL/GenBank/DDBJ whole genome shotgun (WGS) entry which is preliminary data.</text>
</comment>
<name>A0A7X4LPI6_9VIBR</name>
<dbReference type="EMBL" id="WEKT01000064">
    <property type="protein sequence ID" value="MZI95629.1"/>
    <property type="molecule type" value="Genomic_DNA"/>
</dbReference>
<dbReference type="RefSeq" id="WP_161158126.1">
    <property type="nucleotide sequence ID" value="NZ_WEKT01000064.1"/>
</dbReference>
<accession>A0A7X4LPI6</accession>
<gene>
    <name evidence="2" type="ORF">F9817_20825</name>
</gene>
<organism evidence="2 3">
    <name type="scientific">Vibrio eleionomae</name>
    <dbReference type="NCBI Taxonomy" id="2653505"/>
    <lineage>
        <taxon>Bacteria</taxon>
        <taxon>Pseudomonadati</taxon>
        <taxon>Pseudomonadota</taxon>
        <taxon>Gammaproteobacteria</taxon>
        <taxon>Vibrionales</taxon>
        <taxon>Vibrionaceae</taxon>
        <taxon>Vibrio</taxon>
    </lineage>
</organism>
<dbReference type="Proteomes" id="UP000462621">
    <property type="component" value="Unassembled WGS sequence"/>
</dbReference>
<dbReference type="Pfam" id="PF08878">
    <property type="entry name" value="HamA"/>
    <property type="match status" value="1"/>
</dbReference>